<dbReference type="NCBIfam" id="NF033558">
    <property type="entry name" value="transpos_IS1"/>
    <property type="match status" value="1"/>
</dbReference>
<dbReference type="InterPro" id="IPR009057">
    <property type="entry name" value="Homeodomain-like_sf"/>
</dbReference>
<dbReference type="EMBL" id="AGIZ01000001">
    <property type="protein sequence ID" value="EHC19260.1"/>
    <property type="molecule type" value="Genomic_DNA"/>
</dbReference>
<organism evidence="1 2">
    <name type="scientific">Fischerella thermalis JSC-11</name>
    <dbReference type="NCBI Taxonomy" id="741277"/>
    <lineage>
        <taxon>Bacteria</taxon>
        <taxon>Bacillati</taxon>
        <taxon>Cyanobacteriota</taxon>
        <taxon>Cyanophyceae</taxon>
        <taxon>Nostocales</taxon>
        <taxon>Hapalosiphonaceae</taxon>
        <taxon>Fischerella</taxon>
    </lineage>
</organism>
<dbReference type="InterPro" id="IPR051354">
    <property type="entry name" value="Transposase_27_IS1"/>
</dbReference>
<accession>G6FMI0</accession>
<proteinExistence type="predicted"/>
<evidence type="ECO:0000313" key="2">
    <source>
        <dbReference type="Proteomes" id="UP000004344"/>
    </source>
</evidence>
<dbReference type="AlphaFoldDB" id="G6FMI0"/>
<name>G6FMI0_9CYAN</name>
<dbReference type="Proteomes" id="UP000004344">
    <property type="component" value="Unassembled WGS sequence"/>
</dbReference>
<gene>
    <name evidence="1" type="ORF">FJSC11DRAFT_0077</name>
</gene>
<sequence length="119" mass="13562">MQCPYCDSTEIRKNGKRRGKQNHICVNCGRQFIDVYSPPKGYSDEIKQECLRSYVNGMGFRAIERDKGVHHTTVIYWLKQIGSQLPDVPPRNDVPEVGELDELETFIGSKKTKSGCGRQ</sequence>
<keyword evidence="2" id="KW-1185">Reference proteome</keyword>
<dbReference type="PATRIC" id="fig|741277.3.peg.88"/>
<dbReference type="PANTHER" id="PTHR33293">
    <property type="entry name" value="INSERTION ELEMENT IS1 1 PROTEIN INSB-RELATED"/>
    <property type="match status" value="1"/>
</dbReference>
<protein>
    <submittedName>
        <fullName evidence="1">Insertion element protein</fullName>
    </submittedName>
</protein>
<evidence type="ECO:0000313" key="1">
    <source>
        <dbReference type="EMBL" id="EHC19260.1"/>
    </source>
</evidence>
<reference evidence="1 2" key="1">
    <citation type="submission" date="2011-09" db="EMBL/GenBank/DDBJ databases">
        <title>The draft genome of Fischerella sp. JSC-11.</title>
        <authorList>
            <consortium name="US DOE Joint Genome Institute (JGI-PGF)"/>
            <person name="Lucas S."/>
            <person name="Han J."/>
            <person name="Lapidus A."/>
            <person name="Cheng J.-F."/>
            <person name="Goodwin L."/>
            <person name="Pitluck S."/>
            <person name="Peters L."/>
            <person name="Land M.L."/>
            <person name="Hauser L."/>
            <person name="Sarkisova S."/>
            <person name="Bryant D.A."/>
            <person name="Brown I."/>
            <person name="Woyke T.J."/>
        </authorList>
    </citation>
    <scope>NUCLEOTIDE SEQUENCE [LARGE SCALE GENOMIC DNA]</scope>
    <source>
        <strain evidence="1 2">JSC-11</strain>
    </source>
</reference>
<comment type="caution">
    <text evidence="1">The sequence shown here is derived from an EMBL/GenBank/DDBJ whole genome shotgun (WGS) entry which is preliminary data.</text>
</comment>
<dbReference type="SUPFAM" id="SSF46689">
    <property type="entry name" value="Homeodomain-like"/>
    <property type="match status" value="1"/>
</dbReference>